<dbReference type="Proteomes" id="UP000306196">
    <property type="component" value="Unassembled WGS sequence"/>
</dbReference>
<name>A0A5R8K8Z8_9BACT</name>
<gene>
    <name evidence="1" type="ORF">FEM03_20725</name>
</gene>
<reference evidence="1 2" key="1">
    <citation type="submission" date="2019-05" db="EMBL/GenBank/DDBJ databases">
        <title>Verrucobacter flavum gen. nov., sp. nov. a new member of the family Verrucomicrobiaceae.</title>
        <authorList>
            <person name="Szuroczki S."/>
            <person name="Abbaszade G."/>
            <person name="Szabo A."/>
            <person name="Felfoldi T."/>
            <person name="Schumann P."/>
            <person name="Boka K."/>
            <person name="Keki Z."/>
            <person name="Toumi M."/>
            <person name="Toth E."/>
        </authorList>
    </citation>
    <scope>NUCLEOTIDE SEQUENCE [LARGE SCALE GENOMIC DNA]</scope>
    <source>
        <strain evidence="1 2">MG-N-17</strain>
    </source>
</reference>
<keyword evidence="2" id="KW-1185">Reference proteome</keyword>
<protein>
    <submittedName>
        <fullName evidence="1">Uncharacterized protein</fullName>
    </submittedName>
</protein>
<evidence type="ECO:0000313" key="1">
    <source>
        <dbReference type="EMBL" id="TLD68761.1"/>
    </source>
</evidence>
<sequence>MSSLNAGQKKAVQEYVAESKASLAKLLVILNRGQGAGNWRSACRDAQSLLQGLRDDKHITPALQKWWDDEEIAWERMEVAGGAVAAANEKLLEFLDIVEMDTKRSELEIETMFESMKKNVDHQIKQLTDGVKDVNDGAKVMEEVREFHELSKTELSEVAESWGLMNMGTSFVMNWMNRITATEKAMFRMADSLSRNKVRYATEQERELEAYRRMLDRLVNEKIDPDGRGAFHEVEKKMDAMVEKNLDAYRKAVEKWRAVNGPLLENAKVYFNEVVIPFANSEVGTALTVVGPKTIARVMVGVGTADEALSDFAKRVHDACRELTDRRSGEIHQKRLEVIMNNEERRDILTEAEHPVQDGRLKRALWEKEDDVTEAMEKALEPLESKKEKLLDQIASADVDQKQLAQWRFELQGVEKEMEFKKAGAAREKASIRSGWYARERAALDKKQKDELAAIDLQIKEANALKKVGG</sequence>
<proteinExistence type="predicted"/>
<organism evidence="1 2">
    <name type="scientific">Phragmitibacter flavus</name>
    <dbReference type="NCBI Taxonomy" id="2576071"/>
    <lineage>
        <taxon>Bacteria</taxon>
        <taxon>Pseudomonadati</taxon>
        <taxon>Verrucomicrobiota</taxon>
        <taxon>Verrucomicrobiia</taxon>
        <taxon>Verrucomicrobiales</taxon>
        <taxon>Verrucomicrobiaceae</taxon>
        <taxon>Phragmitibacter</taxon>
    </lineage>
</organism>
<comment type="caution">
    <text evidence="1">The sequence shown here is derived from an EMBL/GenBank/DDBJ whole genome shotgun (WGS) entry which is preliminary data.</text>
</comment>
<dbReference type="AlphaFoldDB" id="A0A5R8K8Z8"/>
<dbReference type="RefSeq" id="WP_138088221.1">
    <property type="nucleotide sequence ID" value="NZ_VAUV01000019.1"/>
</dbReference>
<dbReference type="EMBL" id="VAUV01000019">
    <property type="protein sequence ID" value="TLD68761.1"/>
    <property type="molecule type" value="Genomic_DNA"/>
</dbReference>
<evidence type="ECO:0000313" key="2">
    <source>
        <dbReference type="Proteomes" id="UP000306196"/>
    </source>
</evidence>
<accession>A0A5R8K8Z8</accession>